<dbReference type="EMBL" id="CAWYQH010000130">
    <property type="protein sequence ID" value="CAK8693206.1"/>
    <property type="molecule type" value="Genomic_DNA"/>
</dbReference>
<keyword evidence="1" id="KW-0472">Membrane</keyword>
<proteinExistence type="predicted"/>
<protein>
    <recommendedName>
        <fullName evidence="4">Sulfotransferase family protein</fullName>
    </recommendedName>
</protein>
<dbReference type="Gene3D" id="3.40.50.300">
    <property type="entry name" value="P-loop containing nucleotide triphosphate hydrolases"/>
    <property type="match status" value="1"/>
</dbReference>
<name>A0ABP0GN99_CLALP</name>
<keyword evidence="1" id="KW-0812">Transmembrane</keyword>
<evidence type="ECO:0000256" key="1">
    <source>
        <dbReference type="SAM" id="Phobius"/>
    </source>
</evidence>
<dbReference type="InterPro" id="IPR027417">
    <property type="entry name" value="P-loop_NTPase"/>
</dbReference>
<reference evidence="2 3" key="1">
    <citation type="submission" date="2024-02" db="EMBL/GenBank/DDBJ databases">
        <authorList>
            <person name="Daric V."/>
            <person name="Darras S."/>
        </authorList>
    </citation>
    <scope>NUCLEOTIDE SEQUENCE [LARGE SCALE GENOMIC DNA]</scope>
</reference>
<dbReference type="PANTHER" id="PTHR36978">
    <property type="entry name" value="P-LOOP CONTAINING NUCLEOTIDE TRIPHOSPHATE HYDROLASE"/>
    <property type="match status" value="1"/>
</dbReference>
<evidence type="ECO:0000313" key="2">
    <source>
        <dbReference type="EMBL" id="CAK8693206.1"/>
    </source>
</evidence>
<comment type="caution">
    <text evidence="2">The sequence shown here is derived from an EMBL/GenBank/DDBJ whole genome shotgun (WGS) entry which is preliminary data.</text>
</comment>
<gene>
    <name evidence="2" type="ORF">CVLEPA_LOCUS26517</name>
</gene>
<dbReference type="InterPro" id="IPR040632">
    <property type="entry name" value="Sulfotransfer_4"/>
</dbReference>
<dbReference type="SUPFAM" id="SSF52540">
    <property type="entry name" value="P-loop containing nucleoside triphosphate hydrolases"/>
    <property type="match status" value="1"/>
</dbReference>
<dbReference type="PANTHER" id="PTHR36978:SF4">
    <property type="entry name" value="P-LOOP CONTAINING NUCLEOSIDE TRIPHOSPHATE HYDROLASE PROTEIN"/>
    <property type="match status" value="1"/>
</dbReference>
<dbReference type="Pfam" id="PF17784">
    <property type="entry name" value="Sulfotransfer_4"/>
    <property type="match status" value="1"/>
</dbReference>
<accession>A0ABP0GN99</accession>
<keyword evidence="3" id="KW-1185">Reference proteome</keyword>
<evidence type="ECO:0008006" key="4">
    <source>
        <dbReference type="Google" id="ProtNLM"/>
    </source>
</evidence>
<dbReference type="Proteomes" id="UP001642483">
    <property type="component" value="Unassembled WGS sequence"/>
</dbReference>
<feature type="transmembrane region" description="Helical" evidence="1">
    <location>
        <begin position="227"/>
        <end position="246"/>
    </location>
</feature>
<organism evidence="2 3">
    <name type="scientific">Clavelina lepadiformis</name>
    <name type="common">Light-bulb sea squirt</name>
    <name type="synonym">Ascidia lepadiformis</name>
    <dbReference type="NCBI Taxonomy" id="159417"/>
    <lineage>
        <taxon>Eukaryota</taxon>
        <taxon>Metazoa</taxon>
        <taxon>Chordata</taxon>
        <taxon>Tunicata</taxon>
        <taxon>Ascidiacea</taxon>
        <taxon>Aplousobranchia</taxon>
        <taxon>Clavelinidae</taxon>
        <taxon>Clavelina</taxon>
    </lineage>
</organism>
<evidence type="ECO:0000313" key="3">
    <source>
        <dbReference type="Proteomes" id="UP001642483"/>
    </source>
</evidence>
<keyword evidence="1" id="KW-1133">Transmembrane helix</keyword>
<sequence length="247" mass="28773">MKVIFAGFSKTGTKTMQAALTELGYNVYDFVEQYTYLGKEWAKIMTEGGTTEDFRRMFENVDAVTDAPAYYFWDEIHKAFPDAKIVFSMRDEDDWNRSMQRQIVENSTPLMRLLRVVSPSFRGLFNHTANARLVMFGTQLKTSLFKPYERNELLERMSYRRHNAHVLQNAPKDKLLVYNVKEGWEPLCKFLGVDVPSKPFPHKNVRGSIVEEVLAKEPIMIRAKRELIFSITLLIALVSFFIYQVMT</sequence>